<dbReference type="Pfam" id="PF10294">
    <property type="entry name" value="Methyltransf_16"/>
    <property type="match status" value="1"/>
</dbReference>
<keyword evidence="2" id="KW-0808">Transferase</keyword>
<name>A0AA89BWE8_PINIB</name>
<reference evidence="6" key="1">
    <citation type="submission" date="2019-08" db="EMBL/GenBank/DDBJ databases">
        <title>The improved chromosome-level genome for the pearl oyster Pinctada fucata martensii using PacBio sequencing and Hi-C.</title>
        <authorList>
            <person name="Zheng Z."/>
        </authorList>
    </citation>
    <scope>NUCLEOTIDE SEQUENCE</scope>
    <source>
        <strain evidence="6">ZZ-2019</strain>
        <tissue evidence="6">Adductor muscle</tissue>
    </source>
</reference>
<evidence type="ECO:0000313" key="7">
    <source>
        <dbReference type="Proteomes" id="UP001186944"/>
    </source>
</evidence>
<dbReference type="Proteomes" id="UP001186944">
    <property type="component" value="Unassembled WGS sequence"/>
</dbReference>
<dbReference type="SUPFAM" id="SSF53335">
    <property type="entry name" value="S-adenosyl-L-methionine-dependent methyltransferases"/>
    <property type="match status" value="1"/>
</dbReference>
<keyword evidence="5" id="KW-0812">Transmembrane</keyword>
<dbReference type="EMBL" id="VSWD01000007">
    <property type="protein sequence ID" value="KAK3098758.1"/>
    <property type="molecule type" value="Genomic_DNA"/>
</dbReference>
<evidence type="ECO:0008006" key="8">
    <source>
        <dbReference type="Google" id="ProtNLM"/>
    </source>
</evidence>
<keyword evidence="7" id="KW-1185">Reference proteome</keyword>
<keyword evidence="5" id="KW-0472">Membrane</keyword>
<dbReference type="GO" id="GO:0005737">
    <property type="term" value="C:cytoplasm"/>
    <property type="evidence" value="ECO:0007669"/>
    <property type="project" value="TreeGrafter"/>
</dbReference>
<protein>
    <recommendedName>
        <fullName evidence="8">Methyltransferase-like protein 23</fullName>
    </recommendedName>
</protein>
<keyword evidence="5" id="KW-1133">Transmembrane helix</keyword>
<evidence type="ECO:0000256" key="4">
    <source>
        <dbReference type="ARBA" id="ARBA00043988"/>
    </source>
</evidence>
<dbReference type="InterPro" id="IPR019410">
    <property type="entry name" value="Methyltransf_16"/>
</dbReference>
<evidence type="ECO:0000256" key="5">
    <source>
        <dbReference type="SAM" id="Phobius"/>
    </source>
</evidence>
<dbReference type="GO" id="GO:0008168">
    <property type="term" value="F:methyltransferase activity"/>
    <property type="evidence" value="ECO:0007669"/>
    <property type="project" value="UniProtKB-KW"/>
</dbReference>
<comment type="similarity">
    <text evidence="4">Belongs to the methyltransferase superfamily. METTL23 family.</text>
</comment>
<gene>
    <name evidence="6" type="ORF">FSP39_022818</name>
</gene>
<dbReference type="PANTHER" id="PTHR14614:SF164">
    <property type="entry name" value="HISTONE-ARGININE METHYLTRANSFERASE METTL23"/>
    <property type="match status" value="1"/>
</dbReference>
<dbReference type="InterPro" id="IPR029063">
    <property type="entry name" value="SAM-dependent_MTases_sf"/>
</dbReference>
<dbReference type="AlphaFoldDB" id="A0AA89BWE8"/>
<evidence type="ECO:0000313" key="6">
    <source>
        <dbReference type="EMBL" id="KAK3098758.1"/>
    </source>
</evidence>
<dbReference type="GO" id="GO:0005634">
    <property type="term" value="C:nucleus"/>
    <property type="evidence" value="ECO:0007669"/>
    <property type="project" value="TreeGrafter"/>
</dbReference>
<evidence type="ECO:0000256" key="2">
    <source>
        <dbReference type="ARBA" id="ARBA00022679"/>
    </source>
</evidence>
<accession>A0AA89BWE8</accession>
<evidence type="ECO:0000256" key="3">
    <source>
        <dbReference type="ARBA" id="ARBA00022691"/>
    </source>
</evidence>
<evidence type="ECO:0000256" key="1">
    <source>
        <dbReference type="ARBA" id="ARBA00022603"/>
    </source>
</evidence>
<organism evidence="6 7">
    <name type="scientific">Pinctada imbricata</name>
    <name type="common">Atlantic pearl-oyster</name>
    <name type="synonym">Pinctada martensii</name>
    <dbReference type="NCBI Taxonomy" id="66713"/>
    <lineage>
        <taxon>Eukaryota</taxon>
        <taxon>Metazoa</taxon>
        <taxon>Spiralia</taxon>
        <taxon>Lophotrochozoa</taxon>
        <taxon>Mollusca</taxon>
        <taxon>Bivalvia</taxon>
        <taxon>Autobranchia</taxon>
        <taxon>Pteriomorphia</taxon>
        <taxon>Pterioida</taxon>
        <taxon>Pterioidea</taxon>
        <taxon>Pteriidae</taxon>
        <taxon>Pinctada</taxon>
    </lineage>
</organism>
<keyword evidence="3" id="KW-0949">S-adenosyl-L-methionine</keyword>
<feature type="transmembrane region" description="Helical" evidence="5">
    <location>
        <begin position="28"/>
        <end position="52"/>
    </location>
</feature>
<keyword evidence="1" id="KW-0489">Methyltransferase</keyword>
<dbReference type="PANTHER" id="PTHR14614">
    <property type="entry name" value="HEPATOCELLULAR CARCINOMA-ASSOCIATED ANTIGEN"/>
    <property type="match status" value="1"/>
</dbReference>
<dbReference type="GO" id="GO:0032259">
    <property type="term" value="P:methylation"/>
    <property type="evidence" value="ECO:0007669"/>
    <property type="project" value="UniProtKB-KW"/>
</dbReference>
<dbReference type="Gene3D" id="3.40.50.150">
    <property type="entry name" value="Vaccinia Virus protein VP39"/>
    <property type="match status" value="1"/>
</dbReference>
<sequence length="188" mass="21086">MGMYVWPSAPVLAQFIWKRRTQVHGKQILEIGAGTALPGIVAALLGGCVILSDSGSYPQCKANCIETCKANGLTDVQVLHLNWGRIDHTLLSLPKVDIILASDCFYDEKDFEDIVVMVAFIIEQNPTAEFWCTYQERSSDRNIEFLLNQWDLVCEQIPLSSFDAASPNIAESDLPGDHTIHMYKIKRR</sequence>
<proteinExistence type="inferred from homology"/>
<comment type="caution">
    <text evidence="6">The sequence shown here is derived from an EMBL/GenBank/DDBJ whole genome shotgun (WGS) entry which is preliminary data.</text>
</comment>